<reference evidence="2 3" key="1">
    <citation type="submission" date="2015-01" db="EMBL/GenBank/DDBJ databases">
        <title>The Genome Sequence of Exophiala sideris CBS121828.</title>
        <authorList>
            <consortium name="The Broad Institute Genomics Platform"/>
            <person name="Cuomo C."/>
            <person name="de Hoog S."/>
            <person name="Gorbushina A."/>
            <person name="Stielow B."/>
            <person name="Teixiera M."/>
            <person name="Abouelleil A."/>
            <person name="Chapman S.B."/>
            <person name="Priest M."/>
            <person name="Young S.K."/>
            <person name="Wortman J."/>
            <person name="Nusbaum C."/>
            <person name="Birren B."/>
        </authorList>
    </citation>
    <scope>NUCLEOTIDE SEQUENCE [LARGE SCALE GENOMIC DNA]</scope>
    <source>
        <strain evidence="2 3">CBS 121828</strain>
    </source>
</reference>
<evidence type="ECO:0000259" key="1">
    <source>
        <dbReference type="Pfam" id="PF00561"/>
    </source>
</evidence>
<name>A0A0D1Y5W7_9EURO</name>
<organism evidence="2 3">
    <name type="scientific">Exophiala sideris</name>
    <dbReference type="NCBI Taxonomy" id="1016849"/>
    <lineage>
        <taxon>Eukaryota</taxon>
        <taxon>Fungi</taxon>
        <taxon>Dikarya</taxon>
        <taxon>Ascomycota</taxon>
        <taxon>Pezizomycotina</taxon>
        <taxon>Eurotiomycetes</taxon>
        <taxon>Chaetothyriomycetidae</taxon>
        <taxon>Chaetothyriales</taxon>
        <taxon>Herpotrichiellaceae</taxon>
        <taxon>Exophiala</taxon>
    </lineage>
</organism>
<evidence type="ECO:0000313" key="3">
    <source>
        <dbReference type="Proteomes" id="UP000053599"/>
    </source>
</evidence>
<accession>A0A0D1Y5W7</accession>
<dbReference type="Proteomes" id="UP000053599">
    <property type="component" value="Unassembled WGS sequence"/>
</dbReference>
<dbReference type="Pfam" id="PF00561">
    <property type="entry name" value="Abhydrolase_1"/>
    <property type="match status" value="1"/>
</dbReference>
<dbReference type="InterPro" id="IPR050471">
    <property type="entry name" value="AB_hydrolase"/>
</dbReference>
<dbReference type="EMBL" id="KN846954">
    <property type="protein sequence ID" value="KIV78272.1"/>
    <property type="molecule type" value="Genomic_DNA"/>
</dbReference>
<gene>
    <name evidence="2" type="ORF">PV11_10003</name>
</gene>
<dbReference type="HOGENOM" id="CLU_020336_50_1_1"/>
<sequence length="292" mass="32197">MPYHKISPSLQINYTVHQPSSSPAHPKPWIILINGLADPQTTWVTQVSAFTEAGYTVLTYDNRGIGLSSRPSSSNELWTADDMASDLRSLVLVLKVPAPYHILGISMGGMIAQQYALTHGLSSPKEILSLNPTCTYAAPGPFCSRMFSLWGDMARRMSIADVMRDVLLYCFTPAWFADPAKQDDLKAIEAEMAAVDKDMGLDAYLAQLNVITAFDTRHQIVKLSEAGMHVNVIAGEGDILIPNILSKELHSLIPGSRWRTVTGGHACNWEFPDEFNQVCLEEFKIAEEKLAS</sequence>
<dbReference type="InterPro" id="IPR029058">
    <property type="entry name" value="AB_hydrolase_fold"/>
</dbReference>
<dbReference type="SUPFAM" id="SSF53474">
    <property type="entry name" value="alpha/beta-Hydrolases"/>
    <property type="match status" value="1"/>
</dbReference>
<dbReference type="STRING" id="1016849.A0A0D1Y5W7"/>
<dbReference type="Gene3D" id="3.40.50.1820">
    <property type="entry name" value="alpha/beta hydrolase"/>
    <property type="match status" value="1"/>
</dbReference>
<dbReference type="PANTHER" id="PTHR43433">
    <property type="entry name" value="HYDROLASE, ALPHA/BETA FOLD FAMILY PROTEIN"/>
    <property type="match status" value="1"/>
</dbReference>
<dbReference type="PANTHER" id="PTHR43433:SF5">
    <property type="entry name" value="AB HYDROLASE-1 DOMAIN-CONTAINING PROTEIN"/>
    <property type="match status" value="1"/>
</dbReference>
<feature type="domain" description="AB hydrolase-1" evidence="1">
    <location>
        <begin position="28"/>
        <end position="271"/>
    </location>
</feature>
<dbReference type="AlphaFoldDB" id="A0A0D1Y5W7"/>
<protein>
    <recommendedName>
        <fullName evidence="1">AB hydrolase-1 domain-containing protein</fullName>
    </recommendedName>
</protein>
<evidence type="ECO:0000313" key="2">
    <source>
        <dbReference type="EMBL" id="KIV78272.1"/>
    </source>
</evidence>
<dbReference type="InterPro" id="IPR000073">
    <property type="entry name" value="AB_hydrolase_1"/>
</dbReference>
<dbReference type="OrthoDB" id="294702at2759"/>
<proteinExistence type="predicted"/>